<keyword evidence="3" id="KW-1185">Reference proteome</keyword>
<evidence type="ECO:0000313" key="2">
    <source>
        <dbReference type="EMBL" id="CAI6098891.1"/>
    </source>
</evidence>
<sequence>MVLSCVLQLFENHVVKMINQETLVRSNGIFHGLPTYPSTPGTQNLTALVAGATGLSGSHIVKVLAASQRWRKIYCLSSRPLPENFFADLGDGSGKVEHVAIDFLRQPAQIAECLSDKIEHVDHVFYFSYMQPPPKGDALDLWAHADELARINRKPPLPLFQILLTFPPAPQVSLFKNFIGGLQLAGLKPKKFMLQTGSKHYAFYLGPAAIPAFESDPRVTIDDNFYYAQEDALVSYCKLNGSQWAVSRPTYIIGAVRDGSLNHLIGFGIYASVQAYMKQPLLFPGDYRAWDREQHQSSGLLNAYFQEWLVLSESTAGEAFNIHDGDSFTWGRLWPYLAQWYGIEWHPPETDDSKYRTIKMALPTTPRGYGPQATMRSTFSLLEWSLKPEVEQAWKEIAHKHDLVLNPFDPLYRARIFSFSDSAVIGEGAMTLSLRKARKHGFFGTVDSYRSIFDSLHELARLKMIMPPVVGEFVE</sequence>
<organism evidence="2 3">
    <name type="scientific">Clonostachys chloroleuca</name>
    <dbReference type="NCBI Taxonomy" id="1926264"/>
    <lineage>
        <taxon>Eukaryota</taxon>
        <taxon>Fungi</taxon>
        <taxon>Dikarya</taxon>
        <taxon>Ascomycota</taxon>
        <taxon>Pezizomycotina</taxon>
        <taxon>Sordariomycetes</taxon>
        <taxon>Hypocreomycetidae</taxon>
        <taxon>Hypocreales</taxon>
        <taxon>Bionectriaceae</taxon>
        <taxon>Clonostachys</taxon>
    </lineage>
</organism>
<feature type="domain" description="PRISE-like Rossmann-fold" evidence="1">
    <location>
        <begin position="188"/>
        <end position="345"/>
    </location>
</feature>
<name>A0AA35VAA1_9HYPO</name>
<dbReference type="PANTHER" id="PTHR32487:SF29">
    <property type="entry name" value="NAD-DEPENDENT EPIMERASE_DEHYDRATASE DOMAIN-CONTAINING PROTEIN"/>
    <property type="match status" value="1"/>
</dbReference>
<proteinExistence type="predicted"/>
<dbReference type="PANTHER" id="PTHR32487">
    <property type="entry name" value="3-OXO-DELTA(4,5)-STEROID 5-BETA-REDUCTASE"/>
    <property type="match status" value="1"/>
</dbReference>
<comment type="caution">
    <text evidence="2">The sequence shown here is derived from an EMBL/GenBank/DDBJ whole genome shotgun (WGS) entry which is preliminary data.</text>
</comment>
<dbReference type="AlphaFoldDB" id="A0AA35VAA1"/>
<dbReference type="InterPro" id="IPR055222">
    <property type="entry name" value="PRISE-like_Rossmann-fold"/>
</dbReference>
<gene>
    <name evidence="2" type="ORF">CCHLO57077_00002924</name>
</gene>
<dbReference type="CDD" id="cd08948">
    <property type="entry name" value="5beta-POR_like_SDR_a"/>
    <property type="match status" value="1"/>
</dbReference>
<dbReference type="SUPFAM" id="SSF51735">
    <property type="entry name" value="NAD(P)-binding Rossmann-fold domains"/>
    <property type="match status" value="1"/>
</dbReference>
<evidence type="ECO:0000313" key="3">
    <source>
        <dbReference type="Proteomes" id="UP001160390"/>
    </source>
</evidence>
<dbReference type="InterPro" id="IPR036291">
    <property type="entry name" value="NAD(P)-bd_dom_sf"/>
</dbReference>
<evidence type="ECO:0000259" key="1">
    <source>
        <dbReference type="Pfam" id="PF22917"/>
    </source>
</evidence>
<dbReference type="Gene3D" id="3.40.50.720">
    <property type="entry name" value="NAD(P)-binding Rossmann-like Domain"/>
    <property type="match status" value="1"/>
</dbReference>
<accession>A0AA35VAA1</accession>
<dbReference type="Proteomes" id="UP001160390">
    <property type="component" value="Unassembled WGS sequence"/>
</dbReference>
<reference evidence="2" key="1">
    <citation type="submission" date="2023-01" db="EMBL/GenBank/DDBJ databases">
        <authorList>
            <person name="Piombo E."/>
        </authorList>
    </citation>
    <scope>NUCLEOTIDE SEQUENCE</scope>
</reference>
<protein>
    <recommendedName>
        <fullName evidence="1">PRISE-like Rossmann-fold domain-containing protein</fullName>
    </recommendedName>
</protein>
<dbReference type="Pfam" id="PF22917">
    <property type="entry name" value="PRISE"/>
    <property type="match status" value="1"/>
</dbReference>
<dbReference type="EMBL" id="CABFNP030001299">
    <property type="protein sequence ID" value="CAI6098891.1"/>
    <property type="molecule type" value="Genomic_DNA"/>
</dbReference>